<evidence type="ECO:0000256" key="3">
    <source>
        <dbReference type="ARBA" id="ARBA00022692"/>
    </source>
</evidence>
<dbReference type="InterPro" id="IPR025405">
    <property type="entry name" value="DUF4131"/>
</dbReference>
<feature type="transmembrane region" description="Helical" evidence="6">
    <location>
        <begin position="505"/>
        <end position="524"/>
    </location>
</feature>
<feature type="transmembrane region" description="Helical" evidence="6">
    <location>
        <begin position="287"/>
        <end position="304"/>
    </location>
</feature>
<feature type="domain" description="DUF4131" evidence="8">
    <location>
        <begin position="31"/>
        <end position="190"/>
    </location>
</feature>
<feature type="transmembrane region" description="Helical" evidence="6">
    <location>
        <begin position="449"/>
        <end position="469"/>
    </location>
</feature>
<evidence type="ECO:0000313" key="10">
    <source>
        <dbReference type="Proteomes" id="UP000643701"/>
    </source>
</evidence>
<dbReference type="InterPro" id="IPR052159">
    <property type="entry name" value="Competence_DNA_uptake"/>
</dbReference>
<reference evidence="9" key="1">
    <citation type="submission" date="2020-03" db="EMBL/GenBank/DDBJ databases">
        <title>Psychroflexus Maritimus sp. nov., isolate from marine sediment.</title>
        <authorList>
            <person name="Zhong Y.-L."/>
        </authorList>
    </citation>
    <scope>NUCLEOTIDE SEQUENCE</scope>
    <source>
        <strain evidence="9">C1</strain>
    </source>
</reference>
<dbReference type="RefSeq" id="WP_166400369.1">
    <property type="nucleotide sequence ID" value="NZ_JAANAS010000050.1"/>
</dbReference>
<comment type="subcellular location">
    <subcellularLocation>
        <location evidence="1">Cell membrane</location>
        <topology evidence="1">Multi-pass membrane protein</topology>
    </subcellularLocation>
</comment>
<gene>
    <name evidence="9" type="ORF">G7034_07655</name>
</gene>
<keyword evidence="10" id="KW-1185">Reference proteome</keyword>
<dbReference type="EMBL" id="JAANAS010000050">
    <property type="protein sequence ID" value="NGZ90124.1"/>
    <property type="molecule type" value="Genomic_DNA"/>
</dbReference>
<dbReference type="NCBIfam" id="TIGR00360">
    <property type="entry name" value="ComEC_N-term"/>
    <property type="match status" value="1"/>
</dbReference>
<evidence type="ECO:0000256" key="5">
    <source>
        <dbReference type="ARBA" id="ARBA00023136"/>
    </source>
</evidence>
<evidence type="ECO:0000256" key="2">
    <source>
        <dbReference type="ARBA" id="ARBA00022475"/>
    </source>
</evidence>
<feature type="domain" description="ComEC/Rec2-related protein" evidence="7">
    <location>
        <begin position="233"/>
        <end position="500"/>
    </location>
</feature>
<evidence type="ECO:0000313" key="9">
    <source>
        <dbReference type="EMBL" id="NGZ90124.1"/>
    </source>
</evidence>
<dbReference type="Pfam" id="PF03772">
    <property type="entry name" value="Competence"/>
    <property type="match status" value="1"/>
</dbReference>
<dbReference type="Proteomes" id="UP000643701">
    <property type="component" value="Unassembled WGS sequence"/>
</dbReference>
<name>A0A967E2W0_9FLAO</name>
<feature type="transmembrane region" description="Helical" evidence="6">
    <location>
        <begin position="415"/>
        <end position="442"/>
    </location>
</feature>
<protein>
    <submittedName>
        <fullName evidence="9">ComEC family competence protein</fullName>
    </submittedName>
</protein>
<accession>A0A967E2W0</accession>
<organism evidence="9 10">
    <name type="scientific">Psychroflexus maritimus</name>
    <dbReference type="NCBI Taxonomy" id="2714865"/>
    <lineage>
        <taxon>Bacteria</taxon>
        <taxon>Pseudomonadati</taxon>
        <taxon>Bacteroidota</taxon>
        <taxon>Flavobacteriia</taxon>
        <taxon>Flavobacteriales</taxon>
        <taxon>Flavobacteriaceae</taxon>
        <taxon>Psychroflexus</taxon>
    </lineage>
</organism>
<feature type="transmembrane region" description="Helical" evidence="6">
    <location>
        <begin position="481"/>
        <end position="498"/>
    </location>
</feature>
<feature type="transmembrane region" description="Helical" evidence="6">
    <location>
        <begin position="7"/>
        <end position="23"/>
    </location>
</feature>
<evidence type="ECO:0000259" key="8">
    <source>
        <dbReference type="Pfam" id="PF13567"/>
    </source>
</evidence>
<comment type="caution">
    <text evidence="9">The sequence shown here is derived from an EMBL/GenBank/DDBJ whole genome shotgun (WGS) entry which is preliminary data.</text>
</comment>
<sequence>MRLLNFIVIRLSLFFVLGTLLGFCFEIKIYHQLIGLAFSLSLLLVYYLIQRKSFHPPYTFSALVYVVILQLGCVNASYHLPKNQENHFIHQTKNNHQTFVFKVTEAQKDNDFNYKYLADIYQINQHKSLGKCLVHYQKDSLRHHLEVGVVYQAIGKFQDFKTPKNPTDFNYKKFMERRGIKKQVYLKSENTVRLGVKQKRNLTAWAHYKRQEIKDSLAQNGFLKKESGLIQALVLGQKKDIDATTYQNFSKAGVVHILAVSGLHVGIVLLLLQYIFKPLDWLPYGKILKTILILACLWLFGLMAGFSPSVTRAVTMFSLFAVAINMKRKTNTINVLCISLLILLLIQPNRIFEVGFQLSYSAVFAIVTMQPPLFKLVQPKWKPLKYLWSVASVTLTAQLGVLPLSLFYFKQFPGLFMLANIVIIPLLGIILGLGILVVILSLAGFLPEFLQAFFAQVLNFLSFFVNQIANQEEFVIQNINFSEWMFISLSIAIFFLLLSFRKPNFGNLAPMLLGLSSFFVAALVEQSKTNQTHQFIVFDQARKTIIGSQFAGHLDLFYSAKNTNEIATNYAVKNYEKLEGLKTISFNKKQNIYALANEEFLLVVDEKEIYQLPELKNSIVLLTNSPKINLNRLIEILEPSLIIADANNYRSFIELWRTTAVKNKIDFHYTYEDGAWLKEWKQ</sequence>
<evidence type="ECO:0000256" key="1">
    <source>
        <dbReference type="ARBA" id="ARBA00004651"/>
    </source>
</evidence>
<keyword evidence="5 6" id="KW-0472">Membrane</keyword>
<dbReference type="Pfam" id="PF13567">
    <property type="entry name" value="DUF4131"/>
    <property type="match status" value="1"/>
</dbReference>
<feature type="transmembrane region" description="Helical" evidence="6">
    <location>
        <begin position="386"/>
        <end position="409"/>
    </location>
</feature>
<feature type="transmembrane region" description="Helical" evidence="6">
    <location>
        <begin position="29"/>
        <end position="48"/>
    </location>
</feature>
<evidence type="ECO:0000259" key="7">
    <source>
        <dbReference type="Pfam" id="PF03772"/>
    </source>
</evidence>
<feature type="transmembrane region" description="Helical" evidence="6">
    <location>
        <begin position="254"/>
        <end position="275"/>
    </location>
</feature>
<dbReference type="InterPro" id="IPR004477">
    <property type="entry name" value="ComEC_N"/>
</dbReference>
<keyword evidence="4 6" id="KW-1133">Transmembrane helix</keyword>
<dbReference type="AlphaFoldDB" id="A0A967E2W0"/>
<dbReference type="PANTHER" id="PTHR30619:SF1">
    <property type="entry name" value="RECOMBINATION PROTEIN 2"/>
    <property type="match status" value="1"/>
</dbReference>
<dbReference type="PANTHER" id="PTHR30619">
    <property type="entry name" value="DNA INTERNALIZATION/COMPETENCE PROTEIN COMEC/REC2"/>
    <property type="match status" value="1"/>
</dbReference>
<dbReference type="GO" id="GO:0005886">
    <property type="term" value="C:plasma membrane"/>
    <property type="evidence" value="ECO:0007669"/>
    <property type="project" value="UniProtKB-SubCell"/>
</dbReference>
<keyword evidence="3 6" id="KW-0812">Transmembrane</keyword>
<feature type="transmembrane region" description="Helical" evidence="6">
    <location>
        <begin position="333"/>
        <end position="352"/>
    </location>
</feature>
<proteinExistence type="predicted"/>
<evidence type="ECO:0000256" key="6">
    <source>
        <dbReference type="SAM" id="Phobius"/>
    </source>
</evidence>
<feature type="transmembrane region" description="Helical" evidence="6">
    <location>
        <begin position="60"/>
        <end position="80"/>
    </location>
</feature>
<evidence type="ECO:0000256" key="4">
    <source>
        <dbReference type="ARBA" id="ARBA00022989"/>
    </source>
</evidence>
<keyword evidence="2" id="KW-1003">Cell membrane</keyword>